<comment type="cofactor">
    <cofactor evidence="1 12">
        <name>heme</name>
        <dbReference type="ChEBI" id="CHEBI:30413"/>
    </cofactor>
</comment>
<dbReference type="CDD" id="cd11072">
    <property type="entry name" value="CYP71-like"/>
    <property type="match status" value="1"/>
</dbReference>
<dbReference type="EMBL" id="LN831958">
    <property type="protein sequence ID" value="CQR79400.1"/>
    <property type="molecule type" value="mRNA"/>
</dbReference>
<comment type="subcellular location">
    <subcellularLocation>
        <location evidence="2">Membrane</location>
        <topology evidence="2">Single-pass membrane protein</topology>
    </subcellularLocation>
</comment>
<evidence type="ECO:0000256" key="9">
    <source>
        <dbReference type="ARBA" id="ARBA00023004"/>
    </source>
</evidence>
<gene>
    <name evidence="15" type="primary">16T3O</name>
</gene>
<reference evidence="15" key="2">
    <citation type="submission" date="2015-05" db="EMBL/GenBank/DDBJ databases">
        <title>Discovery of a P450 catalyzed step in vindoline biosynthesis a link between the aspidosperma and eburnamine type alkaloid scaffolds.</title>
        <authorList>
            <person name="Kellner F."/>
            <person name="Geu-Flores F."/>
            <person name="Sherdan N.H."/>
            <person name="Brown S."/>
            <person name="O'Connor S.E."/>
        </authorList>
    </citation>
    <scope>NUCLEOTIDE SEQUENCE</scope>
    <source>
        <tissue evidence="15">Leaf</tissue>
    </source>
</reference>
<evidence type="ECO:0000256" key="2">
    <source>
        <dbReference type="ARBA" id="ARBA00004167"/>
    </source>
</evidence>
<dbReference type="InterPro" id="IPR052306">
    <property type="entry name" value="CYP450_71D"/>
</dbReference>
<evidence type="ECO:0000313" key="15">
    <source>
        <dbReference type="EMBL" id="CQR79400.1"/>
    </source>
</evidence>
<keyword evidence="9 12" id="KW-0408">Iron</keyword>
<dbReference type="InterPro" id="IPR001128">
    <property type="entry name" value="Cyt_P450"/>
</dbReference>
<evidence type="ECO:0000256" key="1">
    <source>
        <dbReference type="ARBA" id="ARBA00001971"/>
    </source>
</evidence>
<dbReference type="InterPro" id="IPR002401">
    <property type="entry name" value="Cyt_P450_E_grp-I"/>
</dbReference>
<accession>A0A0F7W671</accession>
<dbReference type="GO" id="GO:0004497">
    <property type="term" value="F:monooxygenase activity"/>
    <property type="evidence" value="ECO:0007669"/>
    <property type="project" value="UniProtKB-KW"/>
</dbReference>
<dbReference type="Pfam" id="PF00067">
    <property type="entry name" value="p450"/>
    <property type="match status" value="1"/>
</dbReference>
<dbReference type="GO" id="GO:0035834">
    <property type="term" value="P:indole alkaloid metabolic process"/>
    <property type="evidence" value="ECO:0007669"/>
    <property type="project" value="UniProtKB-ARBA"/>
</dbReference>
<dbReference type="InterPro" id="IPR017972">
    <property type="entry name" value="Cyt_P450_CS"/>
</dbReference>
<evidence type="ECO:0000256" key="10">
    <source>
        <dbReference type="ARBA" id="ARBA00023033"/>
    </source>
</evidence>
<dbReference type="AlphaFoldDB" id="A0A0F7W671"/>
<dbReference type="GO" id="GO:0020037">
    <property type="term" value="F:heme binding"/>
    <property type="evidence" value="ECO:0007669"/>
    <property type="project" value="InterPro"/>
</dbReference>
<organism evidence="15">
    <name type="scientific">Catharanthus roseus</name>
    <name type="common">Madagascar periwinkle</name>
    <name type="synonym">Vinca rosea</name>
    <dbReference type="NCBI Taxonomy" id="4058"/>
    <lineage>
        <taxon>Eukaryota</taxon>
        <taxon>Viridiplantae</taxon>
        <taxon>Streptophyta</taxon>
        <taxon>Embryophyta</taxon>
        <taxon>Tracheophyta</taxon>
        <taxon>Spermatophyta</taxon>
        <taxon>Magnoliopsida</taxon>
        <taxon>eudicotyledons</taxon>
        <taxon>Gunneridae</taxon>
        <taxon>Pentapetalae</taxon>
        <taxon>asterids</taxon>
        <taxon>lamiids</taxon>
        <taxon>Gentianales</taxon>
        <taxon>Apocynaceae</taxon>
        <taxon>Rauvolfioideae</taxon>
        <taxon>Vinceae</taxon>
        <taxon>Catharanthinae</taxon>
        <taxon>Catharanthus</taxon>
    </lineage>
</organism>
<dbReference type="GO" id="GO:0005506">
    <property type="term" value="F:iron ion binding"/>
    <property type="evidence" value="ECO:0007669"/>
    <property type="project" value="InterPro"/>
</dbReference>
<proteinExistence type="evidence at transcript level"/>
<dbReference type="PRINTS" id="PR00385">
    <property type="entry name" value="P450"/>
</dbReference>
<evidence type="ECO:0000256" key="12">
    <source>
        <dbReference type="PIRSR" id="PIRSR602401-1"/>
    </source>
</evidence>
<evidence type="ECO:0000256" key="13">
    <source>
        <dbReference type="RuleBase" id="RU000461"/>
    </source>
</evidence>
<evidence type="ECO:0000256" key="8">
    <source>
        <dbReference type="ARBA" id="ARBA00023002"/>
    </source>
</evidence>
<keyword evidence="8 13" id="KW-0560">Oxidoreductase</keyword>
<dbReference type="PANTHER" id="PTHR47953:SF19">
    <property type="entry name" value="OS06G0641600 PROTEIN"/>
    <property type="match status" value="1"/>
</dbReference>
<evidence type="ECO:0000256" key="4">
    <source>
        <dbReference type="ARBA" id="ARBA00022617"/>
    </source>
</evidence>
<keyword evidence="5 14" id="KW-0812">Transmembrane</keyword>
<dbReference type="SUPFAM" id="SSF48264">
    <property type="entry name" value="Cytochrome P450"/>
    <property type="match status" value="1"/>
</dbReference>
<evidence type="ECO:0000256" key="14">
    <source>
        <dbReference type="SAM" id="Phobius"/>
    </source>
</evidence>
<dbReference type="GO" id="GO:0016020">
    <property type="term" value="C:membrane"/>
    <property type="evidence" value="ECO:0007669"/>
    <property type="project" value="UniProtKB-SubCell"/>
</dbReference>
<keyword evidence="4 12" id="KW-0349">Heme</keyword>
<keyword evidence="10 13" id="KW-0503">Monooxygenase</keyword>
<dbReference type="GO" id="GO:0016705">
    <property type="term" value="F:oxidoreductase activity, acting on paired donors, with incorporation or reduction of molecular oxygen"/>
    <property type="evidence" value="ECO:0007669"/>
    <property type="project" value="InterPro"/>
</dbReference>
<comment type="similarity">
    <text evidence="3 13">Belongs to the cytochrome P450 family.</text>
</comment>
<dbReference type="FunFam" id="1.10.630.10:FF:000043">
    <property type="entry name" value="Cytochrome P450 99A2"/>
    <property type="match status" value="1"/>
</dbReference>
<dbReference type="PROSITE" id="PS00086">
    <property type="entry name" value="CYTOCHROME_P450"/>
    <property type="match status" value="1"/>
</dbReference>
<name>A0A0F7W671_CATRO</name>
<evidence type="ECO:0000256" key="5">
    <source>
        <dbReference type="ARBA" id="ARBA00022692"/>
    </source>
</evidence>
<dbReference type="Gene3D" id="1.10.630.10">
    <property type="entry name" value="Cytochrome P450"/>
    <property type="match status" value="1"/>
</dbReference>
<feature type="binding site" description="axial binding residue" evidence="12">
    <location>
        <position position="450"/>
    </location>
    <ligand>
        <name>heme</name>
        <dbReference type="ChEBI" id="CHEBI:30413"/>
    </ligand>
    <ligandPart>
        <name>Fe</name>
        <dbReference type="ChEBI" id="CHEBI:18248"/>
    </ligandPart>
</feature>
<keyword evidence="11 14" id="KW-0472">Membrane</keyword>
<dbReference type="PRINTS" id="PR00463">
    <property type="entry name" value="EP450I"/>
</dbReference>
<evidence type="ECO:0000256" key="6">
    <source>
        <dbReference type="ARBA" id="ARBA00022723"/>
    </source>
</evidence>
<sequence length="506" mass="57527">MEFHESSPFIFITRGFIFIAISIAVLRRIISKKTKTLPPGPWKLPLIGNLHQFLGSVPHQILRDLAQKNGPLMHLQLGEVSAIVATSPQMAKEITKTLDLQFADRPVIQALRIVTYDYLDISFNAYGKYWRQLRKIFVQELLTSKRVRSFCSIREDEFSNLVKTINSANGKSINLSKLMTSCTNSIINKVAFGKVRYEREVFIELINQILALAGGFKLVDLFPSYKILHVLEGTERKLWEIRGKIDKILDKVIDEHRENSSRTGKGNGCNGQEDIVDILLKIEDGGDLNLDIPFGNNNIKALLFDIIAGGTETSSTAVDWAMAEMMRNPHVMKKAQKEIREAFNGKEKIEENDIQNLKYLKLVIQETLRLHPPAPLLMRQCREKCEIGGYHIPVGTKAFINVWAIGRDPAYWPNPESFIPERFDDNTYEFTKSEHHTFEYLPFGAGRRMCLGISFGLANVELPLALLLYHFNWQLPDGSTDLDMTEATGLAARRKYDLHLIATSYA</sequence>
<evidence type="ECO:0000256" key="7">
    <source>
        <dbReference type="ARBA" id="ARBA00022989"/>
    </source>
</evidence>
<reference evidence="15" key="1">
    <citation type="submission" date="2015-03" db="EMBL/GenBank/DDBJ databases">
        <authorList>
            <person name="kellner F."/>
        </authorList>
    </citation>
    <scope>NUCLEOTIDE SEQUENCE</scope>
    <source>
        <tissue evidence="15">Leaf</tissue>
    </source>
</reference>
<keyword evidence="6 12" id="KW-0479">Metal-binding</keyword>
<keyword evidence="7 14" id="KW-1133">Transmembrane helix</keyword>
<dbReference type="PANTHER" id="PTHR47953">
    <property type="entry name" value="OS08G0105600 PROTEIN"/>
    <property type="match status" value="1"/>
</dbReference>
<protein>
    <submittedName>
        <fullName evidence="15">16T3O protein</fullName>
    </submittedName>
</protein>
<dbReference type="GO" id="GO:0009821">
    <property type="term" value="P:alkaloid biosynthetic process"/>
    <property type="evidence" value="ECO:0007669"/>
    <property type="project" value="UniProtKB-ARBA"/>
</dbReference>
<evidence type="ECO:0000256" key="3">
    <source>
        <dbReference type="ARBA" id="ARBA00010617"/>
    </source>
</evidence>
<evidence type="ECO:0000256" key="11">
    <source>
        <dbReference type="ARBA" id="ARBA00023136"/>
    </source>
</evidence>
<dbReference type="InterPro" id="IPR036396">
    <property type="entry name" value="Cyt_P450_sf"/>
</dbReference>
<feature type="transmembrane region" description="Helical" evidence="14">
    <location>
        <begin position="6"/>
        <end position="26"/>
    </location>
</feature>